<feature type="domain" description="Peptidoglycan binding-like" evidence="1">
    <location>
        <begin position="226"/>
        <end position="287"/>
    </location>
</feature>
<gene>
    <name evidence="2" type="ORF">O6P33_11965</name>
</gene>
<dbReference type="SUPFAM" id="SSF47090">
    <property type="entry name" value="PGBD-like"/>
    <property type="match status" value="1"/>
</dbReference>
<proteinExistence type="predicted"/>
<sequence length="292" mass="33087">MNNPIRLTRRLAAVYQQLFATCTVQPQHQAAVVRLTAQLRQQHSRYAQVADKTQVPWAVIAVIHALESSQRFDRHLHNGDPLHSRTVNVPAHRPLTRPPFTWEASAVDALHYSGLGKWRDWSIAGTLFKLEAYNGWGYRRYHPQVLSPYLWSFSQHYQRGKYAADGRFDANLVSKQCGAAVLLKQLDAFALMQPAPATQADAQLAPIIRTPRPYPGQLMQRSQQQHSSVKHIQQRLNALGYQPALKIDNYFGAKTEHAVKWFQANSQLSDTPLKIDGIVGPKTWQALFNAKP</sequence>
<dbReference type="Proteomes" id="UP001212189">
    <property type="component" value="Chromosome"/>
</dbReference>
<dbReference type="AlphaFoldDB" id="A0AAF0AII8"/>
<dbReference type="InterPro" id="IPR036366">
    <property type="entry name" value="PGBDSf"/>
</dbReference>
<dbReference type="Gene3D" id="1.10.101.10">
    <property type="entry name" value="PGBD-like superfamily/PGBD"/>
    <property type="match status" value="1"/>
</dbReference>
<evidence type="ECO:0000313" key="3">
    <source>
        <dbReference type="Proteomes" id="UP001212189"/>
    </source>
</evidence>
<dbReference type="InterPro" id="IPR036365">
    <property type="entry name" value="PGBD-like_sf"/>
</dbReference>
<dbReference type="Pfam" id="PF01471">
    <property type="entry name" value="PG_binding_1"/>
    <property type="match status" value="1"/>
</dbReference>
<evidence type="ECO:0000313" key="2">
    <source>
        <dbReference type="EMBL" id="WBE25059.1"/>
    </source>
</evidence>
<name>A0AAF0AII8_9GAMM</name>
<dbReference type="EMBL" id="CP114976">
    <property type="protein sequence ID" value="WBE25059.1"/>
    <property type="molecule type" value="Genomic_DNA"/>
</dbReference>
<dbReference type="RefSeq" id="WP_269818004.1">
    <property type="nucleotide sequence ID" value="NZ_CP114976.1"/>
</dbReference>
<keyword evidence="3" id="KW-1185">Reference proteome</keyword>
<accession>A0AAF0AII8</accession>
<evidence type="ECO:0000259" key="1">
    <source>
        <dbReference type="Pfam" id="PF01471"/>
    </source>
</evidence>
<reference evidence="2 3" key="1">
    <citation type="submission" date="2022-12" db="EMBL/GenBank/DDBJ databases">
        <title>Coexistence and Characterization of a Novel Tigecycline Resistance gene tet(X) variant and blaNDM-1 in a Pseudomonas caeni Isolate of Chicken Origin.</title>
        <authorList>
            <person name="Lu X."/>
            <person name="Zhang L."/>
            <person name="Li R."/>
            <person name="Wang Z."/>
        </authorList>
    </citation>
    <scope>NUCLEOTIDE SEQUENCE [LARGE SCALE GENOMIC DNA]</scope>
    <source>
        <strain evidence="2 3">CE14</strain>
    </source>
</reference>
<organism evidence="2 3">
    <name type="scientific">Denitrificimonas caeni</name>
    <dbReference type="NCBI Taxonomy" id="521720"/>
    <lineage>
        <taxon>Bacteria</taxon>
        <taxon>Pseudomonadati</taxon>
        <taxon>Pseudomonadota</taxon>
        <taxon>Gammaproteobacteria</taxon>
        <taxon>Pseudomonadales</taxon>
        <taxon>Pseudomonadaceae</taxon>
        <taxon>Denitrificimonas</taxon>
    </lineage>
</organism>
<protein>
    <submittedName>
        <fullName evidence="2">Peptidoglycan-binding protein</fullName>
    </submittedName>
</protein>
<dbReference type="InterPro" id="IPR002477">
    <property type="entry name" value="Peptidoglycan-bd-like"/>
</dbReference>
<dbReference type="KEGG" id="dce:O6P33_11965"/>